<accession>A0ABC9C6G1</accession>
<dbReference type="InterPro" id="IPR040610">
    <property type="entry name" value="SNRNP25_ubiquitin"/>
</dbReference>
<keyword evidence="3" id="KW-1185">Reference proteome</keyword>
<sequence>MDPVLLSSFLTPTNLLVCFELVLLDELDVLGPFMFVEQIFFRKVCGANLPHLKFRASSATGINCMPRPSAAAGAMDLSSGKPEEVAAYQSSEVKQARLQSVLAALLDDPILADVPRKPSLADVDTLINLELGSAMRVTVVKLDNTSFDVALSNAATVKDLKLAIRKKISEIEQEQMGHRHISWKHVWDNYCLTHHNEKLIDDSSALSSHGVRNNSKVCFSPHIMSRVHRKHSRRRKHRFFHGLSKKL</sequence>
<dbReference type="Gene3D" id="3.10.20.90">
    <property type="entry name" value="Phosphatidylinositol 3-kinase Catalytic Subunit, Chain A, domain 1"/>
    <property type="match status" value="1"/>
</dbReference>
<dbReference type="Pfam" id="PF18036">
    <property type="entry name" value="Ubiquitin_4"/>
    <property type="match status" value="1"/>
</dbReference>
<dbReference type="InterPro" id="IPR039690">
    <property type="entry name" value="SNRNP25"/>
</dbReference>
<name>A0ABC9C6G1_9POAL</name>
<dbReference type="Proteomes" id="UP001497457">
    <property type="component" value="Chromosome 29rd"/>
</dbReference>
<feature type="domain" description="SNRNP25 ubiquitin-like" evidence="1">
    <location>
        <begin position="135"/>
        <end position="222"/>
    </location>
</feature>
<dbReference type="AlphaFoldDB" id="A0ABC9C6G1"/>
<dbReference type="PANTHER" id="PTHR14942:SF0">
    <property type="entry name" value="U11_U12 SMALL NUCLEAR RIBONUCLEOPROTEIN 25 KDA PROTEIN"/>
    <property type="match status" value="1"/>
</dbReference>
<organism evidence="2 3">
    <name type="scientific">Urochloa decumbens</name>
    <dbReference type="NCBI Taxonomy" id="240449"/>
    <lineage>
        <taxon>Eukaryota</taxon>
        <taxon>Viridiplantae</taxon>
        <taxon>Streptophyta</taxon>
        <taxon>Embryophyta</taxon>
        <taxon>Tracheophyta</taxon>
        <taxon>Spermatophyta</taxon>
        <taxon>Magnoliopsida</taxon>
        <taxon>Liliopsida</taxon>
        <taxon>Poales</taxon>
        <taxon>Poaceae</taxon>
        <taxon>PACMAD clade</taxon>
        <taxon>Panicoideae</taxon>
        <taxon>Panicodae</taxon>
        <taxon>Paniceae</taxon>
        <taxon>Melinidinae</taxon>
        <taxon>Urochloa</taxon>
    </lineage>
</organism>
<evidence type="ECO:0000313" key="2">
    <source>
        <dbReference type="EMBL" id="CAL5014337.1"/>
    </source>
</evidence>
<proteinExistence type="predicted"/>
<dbReference type="PANTHER" id="PTHR14942">
    <property type="entry name" value="U11/U12 SMALL NUCLEAR RIBONUCLEOPROTEIN 25 KDA PROTEIN"/>
    <property type="match status" value="1"/>
</dbReference>
<protein>
    <recommendedName>
        <fullName evidence="1">SNRNP25 ubiquitin-like domain-containing protein</fullName>
    </recommendedName>
</protein>
<evidence type="ECO:0000313" key="3">
    <source>
        <dbReference type="Proteomes" id="UP001497457"/>
    </source>
</evidence>
<dbReference type="CDD" id="cd17058">
    <property type="entry name" value="Ubl_SNRNP25"/>
    <property type="match status" value="1"/>
</dbReference>
<evidence type="ECO:0000259" key="1">
    <source>
        <dbReference type="Pfam" id="PF18036"/>
    </source>
</evidence>
<reference evidence="3" key="1">
    <citation type="submission" date="2024-06" db="EMBL/GenBank/DDBJ databases">
        <authorList>
            <person name="Ryan C."/>
        </authorList>
    </citation>
    <scope>NUCLEOTIDE SEQUENCE [LARGE SCALE GENOMIC DNA]</scope>
</reference>
<dbReference type="InterPro" id="IPR029071">
    <property type="entry name" value="Ubiquitin-like_domsf"/>
</dbReference>
<dbReference type="SUPFAM" id="SSF54236">
    <property type="entry name" value="Ubiquitin-like"/>
    <property type="match status" value="1"/>
</dbReference>
<dbReference type="EMBL" id="OZ075139">
    <property type="protein sequence ID" value="CAL5014337.1"/>
    <property type="molecule type" value="Genomic_DNA"/>
</dbReference>
<reference evidence="2 3" key="2">
    <citation type="submission" date="2024-10" db="EMBL/GenBank/DDBJ databases">
        <authorList>
            <person name="Ryan C."/>
        </authorList>
    </citation>
    <scope>NUCLEOTIDE SEQUENCE [LARGE SCALE GENOMIC DNA]</scope>
</reference>
<gene>
    <name evidence="2" type="ORF">URODEC1_LOCUS71910</name>
</gene>